<organism evidence="3 4">
    <name type="scientific">Polarella glacialis</name>
    <name type="common">Dinoflagellate</name>
    <dbReference type="NCBI Taxonomy" id="89957"/>
    <lineage>
        <taxon>Eukaryota</taxon>
        <taxon>Sar</taxon>
        <taxon>Alveolata</taxon>
        <taxon>Dinophyceae</taxon>
        <taxon>Suessiales</taxon>
        <taxon>Suessiaceae</taxon>
        <taxon>Polarella</taxon>
    </lineage>
</organism>
<sequence length="354" mass="36312">MRGLASVQPSWMTGSAAGVEASPNTAVGWGTAPQNVAPQWSSSSPAVAGPSPAPFAPVQYGTPLGAQGGQAPVQDPWFAPGASSSAFDPWAPAASKVLASAGPAAGFQQTGGYSAYGARAPEVAFHSGFAPAPAAGGPATASNAWAPAPSQTDAWAPAPSQTQEHHEGGIYAPMHAPAPAHPEVSACHPVWAPAAYSASPLSQVAPMFAASAAPGVLYAAPVGAPPGQETSSTLPSSPSPIDDDSRFFHFAVRFFRDCPEERVGLRFDGRSQWSAGMPIEEVLPVGLAMLWNADCAEMMPEASIKAGDTLVMVNGQSCIGVDAGNFTCQVLKQETDILCILRRPRSEPGEWTLV</sequence>
<evidence type="ECO:0000313" key="4">
    <source>
        <dbReference type="Proteomes" id="UP000654075"/>
    </source>
</evidence>
<evidence type="ECO:0000313" key="3">
    <source>
        <dbReference type="EMBL" id="CAE8598929.1"/>
    </source>
</evidence>
<reference evidence="3" key="1">
    <citation type="submission" date="2021-02" db="EMBL/GenBank/DDBJ databases">
        <authorList>
            <person name="Dougan E. K."/>
            <person name="Rhodes N."/>
            <person name="Thang M."/>
            <person name="Chan C."/>
        </authorList>
    </citation>
    <scope>NUCLEOTIDE SEQUENCE</scope>
</reference>
<evidence type="ECO:0000259" key="2">
    <source>
        <dbReference type="PROSITE" id="PS50106"/>
    </source>
</evidence>
<gene>
    <name evidence="3" type="ORF">PGLA1383_LOCUS17325</name>
</gene>
<feature type="region of interest" description="Disordered" evidence="1">
    <location>
        <begin position="140"/>
        <end position="165"/>
    </location>
</feature>
<proteinExistence type="predicted"/>
<feature type="compositionally biased region" description="Low complexity" evidence="1">
    <location>
        <begin position="41"/>
        <end position="50"/>
    </location>
</feature>
<name>A0A813EJ32_POLGL</name>
<keyword evidence="4" id="KW-1185">Reference proteome</keyword>
<dbReference type="PROSITE" id="PS50106">
    <property type="entry name" value="PDZ"/>
    <property type="match status" value="1"/>
</dbReference>
<evidence type="ECO:0000256" key="1">
    <source>
        <dbReference type="SAM" id="MobiDB-lite"/>
    </source>
</evidence>
<comment type="caution">
    <text evidence="3">The sequence shown here is derived from an EMBL/GenBank/DDBJ whole genome shotgun (WGS) entry which is preliminary data.</text>
</comment>
<dbReference type="Proteomes" id="UP000654075">
    <property type="component" value="Unassembled WGS sequence"/>
</dbReference>
<accession>A0A813EJ32</accession>
<protein>
    <recommendedName>
        <fullName evidence="2">PDZ domain-containing protein</fullName>
    </recommendedName>
</protein>
<dbReference type="EMBL" id="CAJNNV010010689">
    <property type="protein sequence ID" value="CAE8598929.1"/>
    <property type="molecule type" value="Genomic_DNA"/>
</dbReference>
<feature type="domain" description="PDZ" evidence="2">
    <location>
        <begin position="251"/>
        <end position="319"/>
    </location>
</feature>
<feature type="region of interest" description="Disordered" evidence="1">
    <location>
        <begin position="23"/>
        <end position="51"/>
    </location>
</feature>
<dbReference type="AlphaFoldDB" id="A0A813EJ32"/>
<dbReference type="InterPro" id="IPR001478">
    <property type="entry name" value="PDZ"/>
</dbReference>